<reference evidence="1 2" key="1">
    <citation type="journal article" date="2014" name="Genome Announc.">
        <title>Complete Genome Sequence of Sterol-Transforming Mycobacterium neoaurum Strain VKM Ac-1815D.</title>
        <authorList>
            <person name="Shtratnikova V.Y."/>
            <person name="Bragin E.Y."/>
            <person name="Dovbnya D.V."/>
            <person name="Pekov Y.A."/>
            <person name="Schelkunov M.I."/>
            <person name="Strizhov N."/>
            <person name="Ivashina T.V."/>
            <person name="Ashapkin V.V."/>
            <person name="Donova M.V."/>
        </authorList>
    </citation>
    <scope>NUCLEOTIDE SEQUENCE [LARGE SCALE GENOMIC DNA]</scope>
    <source>
        <strain evidence="1 2">VKM Ac-1815D</strain>
    </source>
</reference>
<name>V5XJ27_MYCNE</name>
<protein>
    <submittedName>
        <fullName evidence="1">Uncharacterized protein</fullName>
    </submittedName>
</protein>
<organism evidence="1 2">
    <name type="scientific">Mycolicibacterium neoaurum VKM Ac-1815D</name>
    <dbReference type="NCBI Taxonomy" id="700508"/>
    <lineage>
        <taxon>Bacteria</taxon>
        <taxon>Bacillati</taxon>
        <taxon>Actinomycetota</taxon>
        <taxon>Actinomycetes</taxon>
        <taxon>Mycobacteriales</taxon>
        <taxon>Mycobacteriaceae</taxon>
        <taxon>Mycolicibacterium</taxon>
    </lineage>
</organism>
<keyword evidence="2" id="KW-1185">Reference proteome</keyword>
<dbReference type="GeneID" id="43452086"/>
<dbReference type="RefSeq" id="WP_019511431.1">
    <property type="nucleotide sequence ID" value="NC_023036.2"/>
</dbReference>
<gene>
    <name evidence="1" type="ORF">D174_21820</name>
</gene>
<dbReference type="EMBL" id="CP006936">
    <property type="protein sequence ID" value="AHC28052.1"/>
    <property type="molecule type" value="Genomic_DNA"/>
</dbReference>
<evidence type="ECO:0000313" key="1">
    <source>
        <dbReference type="EMBL" id="AHC28052.1"/>
    </source>
</evidence>
<dbReference type="HOGENOM" id="CLU_923835_0_0_11"/>
<sequence length="301" mass="33661">MAISIGTAVELLLKDVIALQSFQLLPDNYRIETAMTLDGKGVAVDYLPQLTTVAGTAAIERLSKASELQLKKEEFELAFRVRNSAIHLGVASTQANRAAFKQMVLFIDSLFTHLGVEASARIEYWGGEEAEKFVRAIVDEAITEAKARYVQLLRRAKDDYQTLTKSLVEAGKAEVIKQFADVPPTMNSRSEEAISHLCPACENMGWVVYEIHRGIPTVEYLDEEFGSRQGDAFVEREGVARRFECGVCRLKLDRREYLIEAAVTLHIELEPDDATQDELDEYEAGLVDAHIDFMIDVARGK</sequence>
<evidence type="ECO:0000313" key="2">
    <source>
        <dbReference type="Proteomes" id="UP000018763"/>
    </source>
</evidence>
<dbReference type="KEGG" id="mne:D174_21820"/>
<accession>V5XJ27</accession>
<dbReference type="AlphaFoldDB" id="V5XJ27"/>
<proteinExistence type="predicted"/>
<dbReference type="Proteomes" id="UP000018763">
    <property type="component" value="Chromosome"/>
</dbReference>
<dbReference type="eggNOG" id="ENOG5031QU9">
    <property type="taxonomic scope" value="Bacteria"/>
</dbReference>